<feature type="compositionally biased region" description="Polar residues" evidence="1">
    <location>
        <begin position="904"/>
        <end position="914"/>
    </location>
</feature>
<comment type="caution">
    <text evidence="2">The sequence shown here is derived from an EMBL/GenBank/DDBJ whole genome shotgun (WGS) entry which is preliminary data.</text>
</comment>
<feature type="region of interest" description="Disordered" evidence="1">
    <location>
        <begin position="392"/>
        <end position="430"/>
    </location>
</feature>
<evidence type="ECO:0000313" key="3">
    <source>
        <dbReference type="Proteomes" id="UP001057375"/>
    </source>
</evidence>
<proteinExistence type="predicted"/>
<organism evidence="2 3">
    <name type="scientific">Aduncisulcus paluster</name>
    <dbReference type="NCBI Taxonomy" id="2918883"/>
    <lineage>
        <taxon>Eukaryota</taxon>
        <taxon>Metamonada</taxon>
        <taxon>Carpediemonas-like organisms</taxon>
        <taxon>Aduncisulcus</taxon>
    </lineage>
</organism>
<dbReference type="Proteomes" id="UP001057375">
    <property type="component" value="Unassembled WGS sequence"/>
</dbReference>
<feature type="compositionally biased region" description="Basic residues" evidence="1">
    <location>
        <begin position="419"/>
        <end position="430"/>
    </location>
</feature>
<feature type="compositionally biased region" description="Low complexity" evidence="1">
    <location>
        <begin position="838"/>
        <end position="855"/>
    </location>
</feature>
<feature type="region of interest" description="Disordered" evidence="1">
    <location>
        <begin position="453"/>
        <end position="510"/>
    </location>
</feature>
<feature type="region of interest" description="Disordered" evidence="1">
    <location>
        <begin position="872"/>
        <end position="914"/>
    </location>
</feature>
<keyword evidence="3" id="KW-1185">Reference proteome</keyword>
<feature type="region of interest" description="Disordered" evidence="1">
    <location>
        <begin position="598"/>
        <end position="621"/>
    </location>
</feature>
<feature type="region of interest" description="Disordered" evidence="1">
    <location>
        <begin position="223"/>
        <end position="255"/>
    </location>
</feature>
<feature type="compositionally biased region" description="Low complexity" evidence="1">
    <location>
        <begin position="872"/>
        <end position="882"/>
    </location>
</feature>
<feature type="compositionally biased region" description="Basic and acidic residues" evidence="1">
    <location>
        <begin position="1294"/>
        <end position="1311"/>
    </location>
</feature>
<gene>
    <name evidence="2" type="ORF">ADUPG1_001001</name>
</gene>
<protein>
    <submittedName>
        <fullName evidence="2">Uncharacterized protein</fullName>
    </submittedName>
</protein>
<feature type="region of interest" description="Disordered" evidence="1">
    <location>
        <begin position="811"/>
        <end position="857"/>
    </location>
</feature>
<dbReference type="EMBL" id="BQXS01000610">
    <property type="protein sequence ID" value="GKT29024.1"/>
    <property type="molecule type" value="Genomic_DNA"/>
</dbReference>
<feature type="region of interest" description="Disordered" evidence="1">
    <location>
        <begin position="1294"/>
        <end position="1326"/>
    </location>
</feature>
<feature type="region of interest" description="Disordered" evidence="1">
    <location>
        <begin position="531"/>
        <end position="561"/>
    </location>
</feature>
<name>A0ABQ5K8Y5_9EUKA</name>
<feature type="compositionally biased region" description="Polar residues" evidence="1">
    <location>
        <begin position="531"/>
        <end position="546"/>
    </location>
</feature>
<feature type="compositionally biased region" description="Polar residues" evidence="1">
    <location>
        <begin position="234"/>
        <end position="248"/>
    </location>
</feature>
<feature type="region of interest" description="Disordered" evidence="1">
    <location>
        <begin position="133"/>
        <end position="154"/>
    </location>
</feature>
<reference evidence="2" key="1">
    <citation type="submission" date="2022-03" db="EMBL/GenBank/DDBJ databases">
        <title>Draft genome sequence of Aduncisulcus paluster, a free-living microaerophilic Fornicata.</title>
        <authorList>
            <person name="Yuyama I."/>
            <person name="Kume K."/>
            <person name="Tamura T."/>
            <person name="Inagaki Y."/>
            <person name="Hashimoto T."/>
        </authorList>
    </citation>
    <scope>NUCLEOTIDE SEQUENCE</scope>
    <source>
        <strain evidence="2">NY0171</strain>
    </source>
</reference>
<accession>A0ABQ5K8Y5</accession>
<evidence type="ECO:0000256" key="1">
    <source>
        <dbReference type="SAM" id="MobiDB-lite"/>
    </source>
</evidence>
<feature type="compositionally biased region" description="Polar residues" evidence="1">
    <location>
        <begin position="816"/>
        <end position="837"/>
    </location>
</feature>
<feature type="compositionally biased region" description="Basic and acidic residues" evidence="1">
    <location>
        <begin position="474"/>
        <end position="494"/>
    </location>
</feature>
<feature type="region of interest" description="Disordered" evidence="1">
    <location>
        <begin position="676"/>
        <end position="707"/>
    </location>
</feature>
<feature type="compositionally biased region" description="Low complexity" evidence="1">
    <location>
        <begin position="495"/>
        <end position="507"/>
    </location>
</feature>
<feature type="region of interest" description="Disordered" evidence="1">
    <location>
        <begin position="633"/>
        <end position="655"/>
    </location>
</feature>
<feature type="compositionally biased region" description="Low complexity" evidence="1">
    <location>
        <begin position="698"/>
        <end position="707"/>
    </location>
</feature>
<sequence length="1363" mass="148335">METTQSILEEFIAKHISELKFLFNFYSGTSTYLSGGDFMKILDDSGLFSSKKITRNQARSIFESIVFKSLQQVRKPNVPGRSITVSEIGKNLFSTSKVYHERVARSRDVVIAKSFDKTYSQLTKSKILEERERSRAFDRVNPPDASMFAPSPQSFKQSLISEMPSHAPTYLLGGKSHSPARQITSATYATRALKSAHSRSSHSSDGGRVKSYLNLRTIPHPATLVQGDLDNSKSHTGNKSKQSLGTAISSSDGPSSSLALQARSWGLGGPLYIEGNGSIGGENVEKVLASVRSVAGSTPVARTGMSHELKKKKKREETLEWKRKRKDQMKTIKERRKHIISGEMVKPCDIATREVYSATGRPRPAISRTSSGNGSIGGENVEKVLASVRSVAGSTPVARTGMSHELKKKKKREETLEWKRKRKDQMKTIKERRKHIISGEMVKPCDIATREVYSATGRPRPAISRTSSVSSHSASEEEHSMSVHEHSSSEEDHSSSGISGGLSDSQSAGKAIEGEQLTKYSSFPIHSALKSSSYQGHSTDNLQTVTEEPGMGEYNPQNTSDSAREGYAVADEETTIPSSIGGGWGRAATRASIADINPSSASKQNSYNRIHSRTPSAHNPMTWTYVPSTSSSVASIKSGQDSPSQKHTAPGSQTPLLSLHTHSVLLSLCGNAPAIPQTHEPASRQRGEFSITQSQKLTTPGTGPTVTDDGTVQYSNAMGRSVSHQSSVAGGVSGSMGVAEFEASGTIAEDLKHQELLEKTGRNVDETVIEHDLKEAHAFTTLQTMLTAISGSIGKGVRKTTGATASSGLFGVRMGLQTSPSSGKPFPSTSESPQAKDTMSGASSGTLTGSSTQHTVDPVSGKRLLHQGGYISSQASASLSPSTGRYPSGSVLSTMSGRTEKSGTSDIRSGLTTHTSMNTNDVKYTTHTDTTSWLTDAKKISDKNLNLLQQTAIEAATQPPQLPPYPVLDGKFRLRRRGDGGIESGGKSGLEHTHNDISYSQAPDLVAHTHDMGDGELEWYLERVEGGVVMRMSFSEFLAAIIEVGAKCREQRERAAKHEEEEEMKSGKSSISIASEDLLSHSTVVSKKTQKGVTVRQEMKLSRRSMSSSALTSGDLGKENSIGEEMELVIEFNHVKKAIPSSMSLSQSVMDLVGHYLLPTLRHKVHRLQLTKPPGKMIGNELTEVSMAHYKLLKAHASLLRQVFVMLGNLDFRSNKGIGVTIMGCRSFLSIFKKTRVISSEMPIATVRKVFYLCSRKNSLERAPHLDSHLIFPEFLVAIVSVCTIHGALDGKEAGRARSRERRKRELDSKTRQRGSTSMEMAKDDESSSVKTLRKFLALLKVEYNHEARLIPARKLPLWPQLF</sequence>
<evidence type="ECO:0000313" key="2">
    <source>
        <dbReference type="EMBL" id="GKT29024.1"/>
    </source>
</evidence>